<dbReference type="GO" id="GO:0004144">
    <property type="term" value="F:diacylglycerol O-acyltransferase activity"/>
    <property type="evidence" value="ECO:0007669"/>
    <property type="project" value="UniProtKB-EC"/>
</dbReference>
<dbReference type="OrthoDB" id="6497673at2759"/>
<dbReference type="InterPro" id="IPR019412">
    <property type="entry name" value="IML2/TPR_39"/>
</dbReference>
<evidence type="ECO:0000256" key="8">
    <source>
        <dbReference type="ARBA" id="ARBA00022989"/>
    </source>
</evidence>
<keyword evidence="9 12" id="KW-0472">Membrane</keyword>
<dbReference type="Proteomes" id="UP000515146">
    <property type="component" value="Unplaced"/>
</dbReference>
<dbReference type="UniPathway" id="UPA00230"/>
<evidence type="ECO:0000256" key="2">
    <source>
        <dbReference type="ARBA" id="ARBA00005189"/>
    </source>
</evidence>
<dbReference type="RefSeq" id="XP_027203521.1">
    <property type="nucleotide sequence ID" value="XM_027347720.1"/>
</dbReference>
<organism evidence="13 14">
    <name type="scientific">Dermatophagoides pteronyssinus</name>
    <name type="common">European house dust mite</name>
    <dbReference type="NCBI Taxonomy" id="6956"/>
    <lineage>
        <taxon>Eukaryota</taxon>
        <taxon>Metazoa</taxon>
        <taxon>Ecdysozoa</taxon>
        <taxon>Arthropoda</taxon>
        <taxon>Chelicerata</taxon>
        <taxon>Arachnida</taxon>
        <taxon>Acari</taxon>
        <taxon>Acariformes</taxon>
        <taxon>Sarcoptiformes</taxon>
        <taxon>Astigmata</taxon>
        <taxon>Psoroptidia</taxon>
        <taxon>Analgoidea</taxon>
        <taxon>Pyroglyphidae</taxon>
        <taxon>Dermatophagoidinae</taxon>
        <taxon>Dermatophagoides</taxon>
    </lineage>
</organism>
<protein>
    <recommendedName>
        <fullName evidence="4">diacylglycerol O-acyltransferase</fullName>
        <ecNumber evidence="4">2.3.1.20</ecNumber>
    </recommendedName>
</protein>
<gene>
    <name evidence="14" type="primary">LOC113797359</name>
</gene>
<dbReference type="InParanoid" id="A0A6P6YF55"/>
<feature type="transmembrane region" description="Helical" evidence="12">
    <location>
        <begin position="373"/>
        <end position="391"/>
    </location>
</feature>
<evidence type="ECO:0000256" key="9">
    <source>
        <dbReference type="ARBA" id="ARBA00023136"/>
    </source>
</evidence>
<comment type="subcellular location">
    <subcellularLocation>
        <location evidence="1">Endoplasmic reticulum membrane</location>
        <topology evidence="1">Multi-pass membrane protein</topology>
    </subcellularLocation>
</comment>
<evidence type="ECO:0000256" key="1">
    <source>
        <dbReference type="ARBA" id="ARBA00004477"/>
    </source>
</evidence>
<dbReference type="KEGG" id="dpte:113797359"/>
<dbReference type="Pfam" id="PF10300">
    <property type="entry name" value="Iml2-TPR_39"/>
    <property type="match status" value="1"/>
</dbReference>
<evidence type="ECO:0000256" key="5">
    <source>
        <dbReference type="ARBA" id="ARBA00022679"/>
    </source>
</evidence>
<evidence type="ECO:0000256" key="6">
    <source>
        <dbReference type="ARBA" id="ARBA00022692"/>
    </source>
</evidence>
<evidence type="ECO:0000256" key="3">
    <source>
        <dbReference type="ARBA" id="ARBA00009010"/>
    </source>
</evidence>
<name>A0A6P6YF55_DERPT</name>
<feature type="transmembrane region" description="Helical" evidence="12">
    <location>
        <begin position="102"/>
        <end position="127"/>
    </location>
</feature>
<dbReference type="PANTHER" id="PTHR10408">
    <property type="entry name" value="STEROL O-ACYLTRANSFERASE"/>
    <property type="match status" value="1"/>
</dbReference>
<dbReference type="InterPro" id="IPR019734">
    <property type="entry name" value="TPR_rpt"/>
</dbReference>
<keyword evidence="6 12" id="KW-0812">Transmembrane</keyword>
<sequence>MDVNSGDNNNTNSSSMNTTIRRRERKRSQSLTNENHLYEIIRMNQPDKPIHQYRDSLFSSSSGFNNFRGFFTLALILLVLATLRVALENVIKYGILINYSQIFWLFFGHTSIWPTIISSSLLNLFIYCSYWIEKRLSKNQINPNKATYIIWINLTSVLLWPIVAVFIIPTHVVAASAFSFMYLAVWLKLYSYHSVNYWCRLHQKKTHKRHNSGDSRQWNNHQHSGQNEHHTDVINKQLVQYPYNLNISDIYYFIFVPTLCYELNFPRTERIRKRFLFKRLFEVVKMDYFRMLERLLKLSIPNHVIWLIWFYTYFHSFLNLIGEILCFGDRQFYKDWWNAESLQYFWKNWNIPVHHWCLRHVYVPLLKRGYSKITVTTIVFLMSAVFHEYLVSVPLRMFRFWAFTGMAMQIPFVFVIHPGFFQGHYANMFVWFSLIIGQPDMLPIEESINASFNDLATIFDTNDIDKVISNAEAKSEKSLYHSGMRAKMSMLKAALTLDPKDMAVAKKSTRKCLKLCNKLRKKKFKKITNMLTKKNYGDLYSDLELHAELTYAMVTGCKSVLALLKCTNMKRLAKIAYHIGICVNILAKCRDIFEKRTAWESPVSKANFEAAIRLERGIRNLIVSFLPPKLLKIVNFLGFKGVRDVAFTELNAVVYELPGIYSLIGELVLIFYWLYIEMHGCLGPANVAAMQKLIDAKTSKYPNSVLYKVAKNKLIQTNGDIKTSIDGYKSIIDKEFELFHKFGHWELMWTNAVLCEWDESIKYAKLLREKTLHSPAIVTFLEAIFRYTKGKMTNDQTMLDEAAKLFEIVPTLRIRYLGKTMTLEKAVIVQSQRFFKNGKMLVAPVMEALYNINYIYLLNGNEAIAQKWFDIVQNDLNVYAKDSGDREKYLTVLFYKGVILKHMKKYNEACECFNTIMTEEKTFQKDRSIVPQAHMEIGLIRMLEGQKEEAKNILEMVIKNYSKYVNENIVHIKAYAALRALGVSTDKDAEVEGEDLENLEGIDESSEEDDEDDDLDD</sequence>
<evidence type="ECO:0000256" key="11">
    <source>
        <dbReference type="SAM" id="MobiDB-lite"/>
    </source>
</evidence>
<dbReference type="InterPro" id="IPR004299">
    <property type="entry name" value="MBOAT_fam"/>
</dbReference>
<feature type="transmembrane region" description="Helical" evidence="12">
    <location>
        <begin position="148"/>
        <end position="168"/>
    </location>
</feature>
<keyword evidence="8 12" id="KW-1133">Transmembrane helix</keyword>
<feature type="transmembrane region" description="Helical" evidence="12">
    <location>
        <begin position="180"/>
        <end position="199"/>
    </location>
</feature>
<evidence type="ECO:0000256" key="10">
    <source>
        <dbReference type="ARBA" id="ARBA00023315"/>
    </source>
</evidence>
<reference evidence="14" key="1">
    <citation type="submission" date="2025-08" db="UniProtKB">
        <authorList>
            <consortium name="RefSeq"/>
        </authorList>
    </citation>
    <scope>IDENTIFICATION</scope>
    <source>
        <strain evidence="14">Airmid</strain>
    </source>
</reference>
<comment type="similarity">
    <text evidence="3">Belongs to the membrane-bound acyltransferase family. Sterol o-acyltransferase subfamily.</text>
</comment>
<dbReference type="GO" id="GO:0019432">
    <property type="term" value="P:triglyceride biosynthetic process"/>
    <property type="evidence" value="ECO:0007669"/>
    <property type="project" value="TreeGrafter"/>
</dbReference>
<dbReference type="SMART" id="SM00028">
    <property type="entry name" value="TPR"/>
    <property type="match status" value="2"/>
</dbReference>
<keyword evidence="5" id="KW-0808">Transferase</keyword>
<evidence type="ECO:0000256" key="4">
    <source>
        <dbReference type="ARBA" id="ARBA00013244"/>
    </source>
</evidence>
<feature type="compositionally biased region" description="Acidic residues" evidence="11">
    <location>
        <begin position="991"/>
        <end position="1017"/>
    </location>
</feature>
<evidence type="ECO:0000313" key="13">
    <source>
        <dbReference type="Proteomes" id="UP000515146"/>
    </source>
</evidence>
<evidence type="ECO:0000313" key="14">
    <source>
        <dbReference type="RefSeq" id="XP_027203521.1"/>
    </source>
</evidence>
<proteinExistence type="inferred from homology"/>
<dbReference type="Pfam" id="PF03062">
    <property type="entry name" value="MBOAT"/>
    <property type="match status" value="1"/>
</dbReference>
<evidence type="ECO:0000256" key="12">
    <source>
        <dbReference type="SAM" id="Phobius"/>
    </source>
</evidence>
<dbReference type="AlphaFoldDB" id="A0A6P6YF55"/>
<feature type="region of interest" description="Disordered" evidence="11">
    <location>
        <begin position="1"/>
        <end position="30"/>
    </location>
</feature>
<dbReference type="InterPro" id="IPR011990">
    <property type="entry name" value="TPR-like_helical_dom_sf"/>
</dbReference>
<evidence type="ECO:0000256" key="7">
    <source>
        <dbReference type="ARBA" id="ARBA00022824"/>
    </source>
</evidence>
<dbReference type="EC" id="2.3.1.20" evidence="4"/>
<dbReference type="Gene3D" id="1.25.40.10">
    <property type="entry name" value="Tetratricopeptide repeat domain"/>
    <property type="match status" value="1"/>
</dbReference>
<dbReference type="SUPFAM" id="SSF48452">
    <property type="entry name" value="TPR-like"/>
    <property type="match status" value="1"/>
</dbReference>
<keyword evidence="7" id="KW-0256">Endoplasmic reticulum</keyword>
<dbReference type="InterPro" id="IPR014371">
    <property type="entry name" value="Oat_ACAT_DAG_ARE"/>
</dbReference>
<keyword evidence="13" id="KW-1185">Reference proteome</keyword>
<keyword evidence="10" id="KW-0012">Acyltransferase</keyword>
<accession>A0A6P6YF55</accession>
<feature type="region of interest" description="Disordered" evidence="11">
    <location>
        <begin position="988"/>
        <end position="1017"/>
    </location>
</feature>
<feature type="transmembrane region" description="Helical" evidence="12">
    <location>
        <begin position="398"/>
        <end position="420"/>
    </location>
</feature>
<comment type="pathway">
    <text evidence="2">Lipid metabolism.</text>
</comment>
<dbReference type="GO" id="GO:0005789">
    <property type="term" value="C:endoplasmic reticulum membrane"/>
    <property type="evidence" value="ECO:0007669"/>
    <property type="project" value="UniProtKB-SubCell"/>
</dbReference>
<dbReference type="PANTHER" id="PTHR10408:SF7">
    <property type="entry name" value="DIACYLGLYCEROL O-ACYLTRANSFERASE 1"/>
    <property type="match status" value="1"/>
</dbReference>
<feature type="compositionally biased region" description="Low complexity" evidence="11">
    <location>
        <begin position="1"/>
        <end position="19"/>
    </location>
</feature>
<dbReference type="OMA" id="ENEMNEY"/>
<feature type="transmembrane region" description="Helical" evidence="12">
    <location>
        <begin position="67"/>
        <end position="87"/>
    </location>
</feature>